<organism evidence="1 2">
    <name type="scientific">Ilex paraguariensis</name>
    <name type="common">yerba mate</name>
    <dbReference type="NCBI Taxonomy" id="185542"/>
    <lineage>
        <taxon>Eukaryota</taxon>
        <taxon>Viridiplantae</taxon>
        <taxon>Streptophyta</taxon>
        <taxon>Embryophyta</taxon>
        <taxon>Tracheophyta</taxon>
        <taxon>Spermatophyta</taxon>
        <taxon>Magnoliopsida</taxon>
        <taxon>eudicotyledons</taxon>
        <taxon>Gunneridae</taxon>
        <taxon>Pentapetalae</taxon>
        <taxon>asterids</taxon>
        <taxon>campanulids</taxon>
        <taxon>Aquifoliales</taxon>
        <taxon>Aquifoliaceae</taxon>
        <taxon>Ilex</taxon>
    </lineage>
</organism>
<sequence length="123" mass="13315">MAFLVGMAALNQMGDRDLKELGLPMFIGLGTHAEFSMYVYTPASAGGKFYPHTVPRLVLLPLSLYACSFVSDADQGRRFSSPSCPCLNGNHDNYMLHECGSGRSVIPIKAGFVAHFGRRKAGT</sequence>
<proteinExistence type="predicted"/>
<evidence type="ECO:0000313" key="2">
    <source>
        <dbReference type="Proteomes" id="UP001642360"/>
    </source>
</evidence>
<dbReference type="AlphaFoldDB" id="A0ABC8UAC6"/>
<keyword evidence="2" id="KW-1185">Reference proteome</keyword>
<protein>
    <submittedName>
        <fullName evidence="1">Uncharacterized protein</fullName>
    </submittedName>
</protein>
<name>A0ABC8UAC6_9AQUA</name>
<reference evidence="1 2" key="1">
    <citation type="submission" date="2024-02" db="EMBL/GenBank/DDBJ databases">
        <authorList>
            <person name="Vignale AGUSTIN F."/>
            <person name="Sosa J E."/>
            <person name="Modenutti C."/>
        </authorList>
    </citation>
    <scope>NUCLEOTIDE SEQUENCE [LARGE SCALE GENOMIC DNA]</scope>
</reference>
<comment type="caution">
    <text evidence="1">The sequence shown here is derived from an EMBL/GenBank/DDBJ whole genome shotgun (WGS) entry which is preliminary data.</text>
</comment>
<evidence type="ECO:0000313" key="1">
    <source>
        <dbReference type="EMBL" id="CAK9177078.1"/>
    </source>
</evidence>
<dbReference type="EMBL" id="CAUOFW020006958">
    <property type="protein sequence ID" value="CAK9177078.1"/>
    <property type="molecule type" value="Genomic_DNA"/>
</dbReference>
<gene>
    <name evidence="1" type="ORF">ILEXP_LOCUS46944</name>
</gene>
<accession>A0ABC8UAC6</accession>
<dbReference type="Proteomes" id="UP001642360">
    <property type="component" value="Unassembled WGS sequence"/>
</dbReference>